<dbReference type="Proteomes" id="UP000000560">
    <property type="component" value="Chromosome VI"/>
</dbReference>
<dbReference type="VEuPathDB" id="FungiDB:AN9139"/>
<evidence type="ECO:0000313" key="2">
    <source>
        <dbReference type="Proteomes" id="UP000000560"/>
    </source>
</evidence>
<accession>C8VK60</accession>
<protein>
    <submittedName>
        <fullName evidence="1">Uncharacterized protein</fullName>
    </submittedName>
</protein>
<dbReference type="GeneID" id="2867953"/>
<reference evidence="2" key="2">
    <citation type="journal article" date="2009" name="Fungal Genet. Biol.">
        <title>The 2008 update of the Aspergillus nidulans genome annotation: a community effort.</title>
        <authorList>
            <person name="Wortman J.R."/>
            <person name="Gilsenan J.M."/>
            <person name="Joardar V."/>
            <person name="Deegan J."/>
            <person name="Clutterbuck J."/>
            <person name="Andersen M.R."/>
            <person name="Archer D."/>
            <person name="Bencina M."/>
            <person name="Braus G."/>
            <person name="Coutinho P."/>
            <person name="von Dohren H."/>
            <person name="Doonan J."/>
            <person name="Driessen A.J."/>
            <person name="Durek P."/>
            <person name="Espeso E."/>
            <person name="Fekete E."/>
            <person name="Flipphi M."/>
            <person name="Estrada C.G."/>
            <person name="Geysens S."/>
            <person name="Goldman G."/>
            <person name="de Groot P.W."/>
            <person name="Hansen K."/>
            <person name="Harris S.D."/>
            <person name="Heinekamp T."/>
            <person name="Helmstaedt K."/>
            <person name="Henrissat B."/>
            <person name="Hofmann G."/>
            <person name="Homan T."/>
            <person name="Horio T."/>
            <person name="Horiuchi H."/>
            <person name="James S."/>
            <person name="Jones M."/>
            <person name="Karaffa L."/>
            <person name="Karanyi Z."/>
            <person name="Kato M."/>
            <person name="Keller N."/>
            <person name="Kelly D.E."/>
            <person name="Kiel J.A."/>
            <person name="Kim J.M."/>
            <person name="van der Klei I.J."/>
            <person name="Klis F.M."/>
            <person name="Kovalchuk A."/>
            <person name="Krasevec N."/>
            <person name="Kubicek C.P."/>
            <person name="Liu B."/>
            <person name="Maccabe A."/>
            <person name="Meyer V."/>
            <person name="Mirabito P."/>
            <person name="Miskei M."/>
            <person name="Mos M."/>
            <person name="Mullins J."/>
            <person name="Nelson D.R."/>
            <person name="Nielsen J."/>
            <person name="Oakley B.R."/>
            <person name="Osmani S.A."/>
            <person name="Pakula T."/>
            <person name="Paszewski A."/>
            <person name="Paulsen I."/>
            <person name="Pilsyk S."/>
            <person name="Pocsi I."/>
            <person name="Punt P.J."/>
            <person name="Ram A.F."/>
            <person name="Ren Q."/>
            <person name="Robellet X."/>
            <person name="Robson G."/>
            <person name="Seiboth B."/>
            <person name="van Solingen P."/>
            <person name="Specht T."/>
            <person name="Sun J."/>
            <person name="Taheri-Talesh N."/>
            <person name="Takeshita N."/>
            <person name="Ussery D."/>
            <person name="vanKuyk P.A."/>
            <person name="Visser H."/>
            <person name="van de Vondervoort P.J."/>
            <person name="de Vries R.P."/>
            <person name="Walton J."/>
            <person name="Xiang X."/>
            <person name="Xiong Y."/>
            <person name="Zeng A.P."/>
            <person name="Brandt B.W."/>
            <person name="Cornell M.J."/>
            <person name="van den Hondel C.A."/>
            <person name="Visser J."/>
            <person name="Oliver S.G."/>
            <person name="Turner G."/>
        </authorList>
    </citation>
    <scope>GENOME REANNOTATION</scope>
    <source>
        <strain evidence="2">FGSC A4 / ATCC 38163 / CBS 112.46 / NRRL 194 / M139</strain>
    </source>
</reference>
<keyword evidence="2" id="KW-1185">Reference proteome</keyword>
<dbReference type="HOGENOM" id="CLU_1695445_0_0_1"/>
<organism evidence="1 2">
    <name type="scientific">Emericella nidulans (strain FGSC A4 / ATCC 38163 / CBS 112.46 / NRRL 194 / M139)</name>
    <name type="common">Aspergillus nidulans</name>
    <dbReference type="NCBI Taxonomy" id="227321"/>
    <lineage>
        <taxon>Eukaryota</taxon>
        <taxon>Fungi</taxon>
        <taxon>Dikarya</taxon>
        <taxon>Ascomycota</taxon>
        <taxon>Pezizomycotina</taxon>
        <taxon>Eurotiomycetes</taxon>
        <taxon>Eurotiomycetidae</taxon>
        <taxon>Eurotiales</taxon>
        <taxon>Aspergillaceae</taxon>
        <taxon>Aspergillus</taxon>
        <taxon>Aspergillus subgen. Nidulantes</taxon>
    </lineage>
</organism>
<evidence type="ECO:0000313" key="1">
    <source>
        <dbReference type="EMBL" id="CBF82469.1"/>
    </source>
</evidence>
<dbReference type="RefSeq" id="XP_050468336.1">
    <property type="nucleotide sequence ID" value="XM_050612411.1"/>
</dbReference>
<proteinExistence type="predicted"/>
<sequence>MVLPLALVFPAPAVLFLAFTIICNCYARCAYQPQKELGSRNDCDTCSPGMDAFGYQEQSRWFCCRSGQPSACHSRGTWTRFSRTSPTSLVFLPLMPHRVYRPTDEKNAIDVILGLMGVAGQGESCFSGLSRQVGVFVGTKTLRSREDLSFPFNSE</sequence>
<dbReference type="InParanoid" id="C8VK60"/>
<dbReference type="KEGG" id="ani:ANIA_09139"/>
<gene>
    <name evidence="1" type="ORF">ANIA_09139</name>
</gene>
<dbReference type="AlphaFoldDB" id="C8VK60"/>
<name>C8VK60_EMENI</name>
<reference evidence="2" key="1">
    <citation type="journal article" date="2005" name="Nature">
        <title>Sequencing of Aspergillus nidulans and comparative analysis with A. fumigatus and A. oryzae.</title>
        <authorList>
            <person name="Galagan J.E."/>
            <person name="Calvo S.E."/>
            <person name="Cuomo C."/>
            <person name="Ma L.J."/>
            <person name="Wortman J.R."/>
            <person name="Batzoglou S."/>
            <person name="Lee S.I."/>
            <person name="Basturkmen M."/>
            <person name="Spevak C.C."/>
            <person name="Clutterbuck J."/>
            <person name="Kapitonov V."/>
            <person name="Jurka J."/>
            <person name="Scazzocchio C."/>
            <person name="Farman M."/>
            <person name="Butler J."/>
            <person name="Purcell S."/>
            <person name="Harris S."/>
            <person name="Braus G.H."/>
            <person name="Draht O."/>
            <person name="Busch S."/>
            <person name="D'Enfert C."/>
            <person name="Bouchier C."/>
            <person name="Goldman G.H."/>
            <person name="Bell-Pedersen D."/>
            <person name="Griffiths-Jones S."/>
            <person name="Doonan J.H."/>
            <person name="Yu J."/>
            <person name="Vienken K."/>
            <person name="Pain A."/>
            <person name="Freitag M."/>
            <person name="Selker E.U."/>
            <person name="Archer D.B."/>
            <person name="Penalva M.A."/>
            <person name="Oakley B.R."/>
            <person name="Momany M."/>
            <person name="Tanaka T."/>
            <person name="Kumagai T."/>
            <person name="Asai K."/>
            <person name="Machida M."/>
            <person name="Nierman W.C."/>
            <person name="Denning D.W."/>
            <person name="Caddick M."/>
            <person name="Hynes M."/>
            <person name="Paoletti M."/>
            <person name="Fischer R."/>
            <person name="Miller B."/>
            <person name="Dyer P."/>
            <person name="Sachs M.S."/>
            <person name="Osmani S.A."/>
            <person name="Birren B.W."/>
        </authorList>
    </citation>
    <scope>NUCLEOTIDE SEQUENCE [LARGE SCALE GENOMIC DNA]</scope>
    <source>
        <strain evidence="2">FGSC A4 / ATCC 38163 / CBS 112.46 / NRRL 194 / M139</strain>
    </source>
</reference>
<dbReference type="EMBL" id="BN001306">
    <property type="protein sequence ID" value="CBF82469.1"/>
    <property type="molecule type" value="Genomic_DNA"/>
</dbReference>